<dbReference type="PANTHER" id="PTHR33361">
    <property type="entry name" value="GLR0591 PROTEIN"/>
    <property type="match status" value="1"/>
</dbReference>
<reference evidence="2" key="1">
    <citation type="journal article" date="2014" name="Int. J. Syst. Evol. Microbiol.">
        <title>Complete genome of a new Firmicutes species belonging to the dominant human colonic microbiota ('Ruminococcus bicirculans') reveals two chromosomes and a selective capacity to utilize plant glucans.</title>
        <authorList>
            <consortium name="NISC Comparative Sequencing Program"/>
            <person name="Wegmann U."/>
            <person name="Louis P."/>
            <person name="Goesmann A."/>
            <person name="Henrissat B."/>
            <person name="Duncan S.H."/>
            <person name="Flint H.J."/>
        </authorList>
    </citation>
    <scope>NUCLEOTIDE SEQUENCE</scope>
    <source>
        <strain evidence="2">NBRC 108219</strain>
    </source>
</reference>
<evidence type="ECO:0000313" key="3">
    <source>
        <dbReference type="Proteomes" id="UP001161391"/>
    </source>
</evidence>
<evidence type="ECO:0000313" key="2">
    <source>
        <dbReference type="EMBL" id="GLQ23950.1"/>
    </source>
</evidence>
<gene>
    <name evidence="2" type="ORF">GCM10007853_18240</name>
</gene>
<proteinExistence type="predicted"/>
<organism evidence="2 3">
    <name type="scientific">Algimonas ampicilliniresistens</name>
    <dbReference type="NCBI Taxonomy" id="1298735"/>
    <lineage>
        <taxon>Bacteria</taxon>
        <taxon>Pseudomonadati</taxon>
        <taxon>Pseudomonadota</taxon>
        <taxon>Alphaproteobacteria</taxon>
        <taxon>Maricaulales</taxon>
        <taxon>Robiginitomaculaceae</taxon>
        <taxon>Algimonas</taxon>
    </lineage>
</organism>
<dbReference type="Pfam" id="PF05960">
    <property type="entry name" value="DUF885"/>
    <property type="match status" value="1"/>
</dbReference>
<keyword evidence="3" id="KW-1185">Reference proteome</keyword>
<feature type="chain" id="PRO_5045435161" description="DUF885 domain-containing protein" evidence="1">
    <location>
        <begin position="25"/>
        <end position="630"/>
    </location>
</feature>
<sequence length="630" mass="70918">MSKLLRLSATTALCSLAPLSIASAQTLEASSNTEVRSFSCPEGRVSLIGDTTRCALSDSLDRLITDFEAAELVNNPITAGEKGDRDALRSLPDVSDAARTADYDRLQALKRRHTALRRSPEFSGFNAAQRLNYEMMDFLLDQRQRLIPFDSSRIPFVNDSGFFNEMSYVSRQTQFNRAKDFEDYAARLTQLPRYFAQHRDNMQRGIDDGFTASADILPGVIDVVRSLSQGPATEHPLFAPFLNFPDTIDETERSRLTELGTAAVNISVLPAYSDLLKFFEEVYAPSARVDAGVGSSEEGRDYYRALVRNFTTLDLSPDEVHDIGLAEVARIRTEMDTVIEQSGFDGSFADFLDFLRTDPQFYAQSEQELLMRAAWLAKRIDGKMPEFFGTLPRLSYGVMKVPDEIAKNYTTGRYWGGSPDAGRAGFYVVNTYDLAMRPLYNLPALTAHEGVPGHHHQIALAQELEDIPDFRKSLYATAFGEGWGLYSEKLAAEMGLYETPYERFGQLTYEMWRACRLVVDTGMHWKGWSREQAEACFLENSALSKSNIRTEVDRYISWPGQALAYKIGELKILELRSRAKEALGEDFDIRAFHDAVLENGSVPLSILERQIDRFIAQSRREANEARATDD</sequence>
<dbReference type="EMBL" id="BSNK01000002">
    <property type="protein sequence ID" value="GLQ23950.1"/>
    <property type="molecule type" value="Genomic_DNA"/>
</dbReference>
<dbReference type="PANTHER" id="PTHR33361:SF2">
    <property type="entry name" value="DUF885 DOMAIN-CONTAINING PROTEIN"/>
    <property type="match status" value="1"/>
</dbReference>
<dbReference type="InterPro" id="IPR010281">
    <property type="entry name" value="DUF885"/>
</dbReference>
<dbReference type="Proteomes" id="UP001161391">
    <property type="component" value="Unassembled WGS sequence"/>
</dbReference>
<accession>A0ABQ5VA78</accession>
<keyword evidence="1" id="KW-0732">Signal</keyword>
<feature type="signal peptide" evidence="1">
    <location>
        <begin position="1"/>
        <end position="24"/>
    </location>
</feature>
<dbReference type="RefSeq" id="WP_284389887.1">
    <property type="nucleotide sequence ID" value="NZ_BSNK01000002.1"/>
</dbReference>
<name>A0ABQ5VA78_9PROT</name>
<evidence type="ECO:0008006" key="4">
    <source>
        <dbReference type="Google" id="ProtNLM"/>
    </source>
</evidence>
<evidence type="ECO:0000256" key="1">
    <source>
        <dbReference type="SAM" id="SignalP"/>
    </source>
</evidence>
<protein>
    <recommendedName>
        <fullName evidence="4">DUF885 domain-containing protein</fullName>
    </recommendedName>
</protein>
<comment type="caution">
    <text evidence="2">The sequence shown here is derived from an EMBL/GenBank/DDBJ whole genome shotgun (WGS) entry which is preliminary data.</text>
</comment>
<reference evidence="2" key="2">
    <citation type="submission" date="2023-01" db="EMBL/GenBank/DDBJ databases">
        <title>Draft genome sequence of Algimonas ampicilliniresistens strain NBRC 108219.</title>
        <authorList>
            <person name="Sun Q."/>
            <person name="Mori K."/>
        </authorList>
    </citation>
    <scope>NUCLEOTIDE SEQUENCE</scope>
    <source>
        <strain evidence="2">NBRC 108219</strain>
    </source>
</reference>